<reference evidence="1 2" key="1">
    <citation type="submission" date="2023-03" db="EMBL/GenBank/DDBJ databases">
        <title>WGS of Gossypium arboreum.</title>
        <authorList>
            <person name="Yu D."/>
        </authorList>
    </citation>
    <scope>NUCLEOTIDE SEQUENCE [LARGE SCALE GENOMIC DNA]</scope>
    <source>
        <tissue evidence="1">Leaf</tissue>
    </source>
</reference>
<comment type="caution">
    <text evidence="1">The sequence shown here is derived from an EMBL/GenBank/DDBJ whole genome shotgun (WGS) entry which is preliminary data.</text>
</comment>
<accession>A0ABR0PFD7</accession>
<sequence>MNLGLMRLNSSKATKLVESSVRLSPLEEVSLASDLEEEVAMQTLKLGLMSPISVDTLKELPPMREGSFGLQELARFNKLLEKPVRLKPR</sequence>
<organism evidence="1 2">
    <name type="scientific">Gossypium arboreum</name>
    <name type="common">Tree cotton</name>
    <name type="synonym">Gossypium nanking</name>
    <dbReference type="NCBI Taxonomy" id="29729"/>
    <lineage>
        <taxon>Eukaryota</taxon>
        <taxon>Viridiplantae</taxon>
        <taxon>Streptophyta</taxon>
        <taxon>Embryophyta</taxon>
        <taxon>Tracheophyta</taxon>
        <taxon>Spermatophyta</taxon>
        <taxon>Magnoliopsida</taxon>
        <taxon>eudicotyledons</taxon>
        <taxon>Gunneridae</taxon>
        <taxon>Pentapetalae</taxon>
        <taxon>rosids</taxon>
        <taxon>malvids</taxon>
        <taxon>Malvales</taxon>
        <taxon>Malvaceae</taxon>
        <taxon>Malvoideae</taxon>
        <taxon>Gossypium</taxon>
    </lineage>
</organism>
<name>A0ABR0PFD7_GOSAR</name>
<proteinExistence type="predicted"/>
<evidence type="ECO:0000313" key="1">
    <source>
        <dbReference type="EMBL" id="KAK5820026.1"/>
    </source>
</evidence>
<evidence type="ECO:0000313" key="2">
    <source>
        <dbReference type="Proteomes" id="UP001358586"/>
    </source>
</evidence>
<protein>
    <submittedName>
        <fullName evidence="1">Uncharacterized protein</fullName>
    </submittedName>
</protein>
<dbReference type="Proteomes" id="UP001358586">
    <property type="component" value="Chromosome 7"/>
</dbReference>
<gene>
    <name evidence="1" type="ORF">PVK06_025070</name>
</gene>
<dbReference type="EMBL" id="JARKNE010000007">
    <property type="protein sequence ID" value="KAK5820026.1"/>
    <property type="molecule type" value="Genomic_DNA"/>
</dbReference>
<keyword evidence="2" id="KW-1185">Reference proteome</keyword>